<reference evidence="1" key="1">
    <citation type="submission" date="2018-02" db="EMBL/GenBank/DDBJ databases">
        <title>Rhizophora mucronata_Transcriptome.</title>
        <authorList>
            <person name="Meera S.P."/>
            <person name="Sreeshan A."/>
            <person name="Augustine A."/>
        </authorList>
    </citation>
    <scope>NUCLEOTIDE SEQUENCE</scope>
    <source>
        <tissue evidence="1">Leaf</tissue>
    </source>
</reference>
<dbReference type="AlphaFoldDB" id="A0A2P2NSH9"/>
<proteinExistence type="predicted"/>
<sequence>MNFPNQFYAKSAVLLVSDPTTSTLTLKKKKMCPSI</sequence>
<evidence type="ECO:0000313" key="1">
    <source>
        <dbReference type="EMBL" id="MBX45360.1"/>
    </source>
</evidence>
<organism evidence="1">
    <name type="scientific">Rhizophora mucronata</name>
    <name type="common">Asiatic mangrove</name>
    <dbReference type="NCBI Taxonomy" id="61149"/>
    <lineage>
        <taxon>Eukaryota</taxon>
        <taxon>Viridiplantae</taxon>
        <taxon>Streptophyta</taxon>
        <taxon>Embryophyta</taxon>
        <taxon>Tracheophyta</taxon>
        <taxon>Spermatophyta</taxon>
        <taxon>Magnoliopsida</taxon>
        <taxon>eudicotyledons</taxon>
        <taxon>Gunneridae</taxon>
        <taxon>Pentapetalae</taxon>
        <taxon>rosids</taxon>
        <taxon>fabids</taxon>
        <taxon>Malpighiales</taxon>
        <taxon>Rhizophoraceae</taxon>
        <taxon>Rhizophora</taxon>
    </lineage>
</organism>
<dbReference type="EMBL" id="GGEC01064876">
    <property type="protein sequence ID" value="MBX45360.1"/>
    <property type="molecule type" value="Transcribed_RNA"/>
</dbReference>
<name>A0A2P2NSH9_RHIMU</name>
<protein>
    <submittedName>
        <fullName evidence="1">Uncharacterized protein</fullName>
    </submittedName>
</protein>
<accession>A0A2P2NSH9</accession>